<dbReference type="Gene3D" id="3.30.420.10">
    <property type="entry name" value="Ribonuclease H-like superfamily/Ribonuclease H"/>
    <property type="match status" value="2"/>
</dbReference>
<feature type="region of interest" description="Disordered" evidence="12">
    <location>
        <begin position="1676"/>
        <end position="1722"/>
    </location>
</feature>
<evidence type="ECO:0000256" key="12">
    <source>
        <dbReference type="SAM" id="MobiDB-lite"/>
    </source>
</evidence>
<feature type="region of interest" description="Disordered" evidence="12">
    <location>
        <begin position="907"/>
        <end position="926"/>
    </location>
</feature>
<dbReference type="EMBL" id="FQ310506">
    <property type="protein sequence ID" value="CBN80961.1"/>
    <property type="molecule type" value="Genomic_DNA"/>
</dbReference>
<keyword evidence="3" id="KW-0645">Protease</keyword>
<dbReference type="FunFam" id="3.30.420.10:FF:000032">
    <property type="entry name" value="Retrovirus-related Pol polyprotein from transposon 297-like Protein"/>
    <property type="match status" value="2"/>
</dbReference>
<feature type="domain" description="Integrase catalytic" evidence="14">
    <location>
        <begin position="1275"/>
        <end position="1398"/>
    </location>
</feature>
<feature type="compositionally biased region" description="Basic and acidic residues" evidence="12">
    <location>
        <begin position="1693"/>
        <end position="1703"/>
    </location>
</feature>
<feature type="domain" description="Reverse transcriptase" evidence="13">
    <location>
        <begin position="114"/>
        <end position="293"/>
    </location>
</feature>
<evidence type="ECO:0000256" key="5">
    <source>
        <dbReference type="ARBA" id="ARBA00022695"/>
    </source>
</evidence>
<dbReference type="Pfam" id="PF00665">
    <property type="entry name" value="rve"/>
    <property type="match status" value="1"/>
</dbReference>
<evidence type="ECO:0000256" key="4">
    <source>
        <dbReference type="ARBA" id="ARBA00022679"/>
    </source>
</evidence>
<dbReference type="Pfam" id="PF17921">
    <property type="entry name" value="Integrase_H2C2"/>
    <property type="match status" value="1"/>
</dbReference>
<evidence type="ECO:0000256" key="9">
    <source>
        <dbReference type="ARBA" id="ARBA00022918"/>
    </source>
</evidence>
<evidence type="ECO:0000256" key="11">
    <source>
        <dbReference type="ARBA" id="ARBA00039658"/>
    </source>
</evidence>
<keyword evidence="9" id="KW-0695">RNA-directed DNA polymerase</keyword>
<dbReference type="InterPro" id="IPR043128">
    <property type="entry name" value="Rev_trsase/Diguanyl_cyclase"/>
</dbReference>
<dbReference type="InterPro" id="IPR041577">
    <property type="entry name" value="RT_RNaseH_2"/>
</dbReference>
<keyword evidence="8" id="KW-0378">Hydrolase</keyword>
<dbReference type="PROSITE" id="PS50878">
    <property type="entry name" value="RT_POL"/>
    <property type="match status" value="1"/>
</dbReference>
<dbReference type="FunFam" id="3.10.20.370:FF:000001">
    <property type="entry name" value="Retrovirus-related Pol polyprotein from transposon 17.6-like protein"/>
    <property type="match status" value="2"/>
</dbReference>
<dbReference type="InterPro" id="IPR000477">
    <property type="entry name" value="RT_dom"/>
</dbReference>
<feature type="compositionally biased region" description="Basic and acidic residues" evidence="12">
    <location>
        <begin position="907"/>
        <end position="918"/>
    </location>
</feature>
<dbReference type="InterPro" id="IPR041588">
    <property type="entry name" value="Integrase_H2C2"/>
</dbReference>
<sequence length="1722" mass="193045">MDHPGPLSLTANSKKLPVRLGQSYTISIEETASPSVQQVESVDLSPLSVEEQGPVKSLLQQYSSVFSIDDTDLGCTNLISHDIPLVDDTPVRQRHRRIPPSEYEVVKEHINRLLSSQIIRESSSPYASPIVLVRKKDGSMRMCVDYRQLNSKTRRDAFPLPRIEESLDALSGARWFSTLDLTSGYNQVPVTEADRPKTAFCTPFGLFEWNRMPFGLCNAPSTFQRLMQRIFGDQQCQSLLLYLDDIVVFSSTVEQHVERLQVVLERLRHEGLKAKLSKCSFFRKEVNYLGHVISADGVSTDPGKIDVVANWPIPTTASELRSFLGFASYYRRFVEGFAKLAAPLHRVVAECGGTKTNKKTEQRLSRCWDDECNQSFETLKAKLTMAPVLAYADFSLPFILEVDASYGGLGAVLSQAQAGKVRPIAYASRGLRPTERNMVNYSSMKLEFLALKWAMTEKFREYLLGNKCVVYTDNNPLSHLSSAKLAATEQRWAAQLASFDFEIKYRSGKSNTNADALSRQHPPGPQDVAAMLPGTAMPNSLQQALGLGKAEATQAATAALPQHTCSELHLAQQSDPVIQELLPFWRENQRPSGEERARLSQPTLVLLRQWDRLLERDGVLYRRVCRPDGAEAMFQLLLPKAWVDQVLTQVHQEHGHQGVERTLALLRSRCYWPGMSSEVAQWCQRCERCQVAKDVHPKAHSFMGHLLASRPNEILAIDYTTLEPAQNGLENVLVLTDVFSKYTVAIPTRDQRAATVARVLVSEWFYKFGVPARLHSDQGRNFESTLIQQLCDLYGIVKSRTTPYHPEGNGQCERFNRTLHNLLRTLPVSRKRDWHVCLPQVLYCYNTTPHQSTRESPFFLMFGQEPRLPIDFLLGRVESPVGGSIHEWVQEHQARLQVAFEGARERLKHAADRRKEEPPPAEEPSFEYNLLVSDQPSYVATSAMPSTRSAVSQVPAAASGALTSPVLPSVTCPDSSNMGPRRTTRQTAGLTLNTGNARQLAEIYSFASAVKHTVAVFIPLCRLYVCCCAPTASCIAVSLLLYVTLSPALPLQSLIPCCLVLRLWLLGGFWLQPACMHVERLQVVLERLRHEGLKAKLSKCSFFRKEVNYLGHVISADGVSTDPGKIDVVANWPIPTTASELRSFLGFASYYRRFVEGFAKLAAPLHRVVAECGGTKTNKKTEQRLSRCWDDECNQSFETLKAKLTMAPVLAYADFSLPFILEVDASYGGLGAVLSQAQAGKVRPIAYASRGLRPTERNMVNYSSMKLEFLALKWAMTEKFREYLLGNKCVVYTDNNPLSHLSSAKLAATELGRNFESTLIQQLCDLYGIVKSRTTPYHPEGNGQCERFNRTLHNLLRTLPVSRKRDWHVCLPQVLYCYNTTPHQSTRESPFFLMFGQEPRLPIDFLLGRVESPVGGSIHEWVQEHQACLQVAFEGARERLKHAADRRKRVHDQHVRDLPLQEGQLVYLRDLSTRGPQKIRDRWSSVKYRVLRMPKEGGAVYTIAPMDNETKVRQVHRTRLKAVVMVDSPGHATSHNSTSCEESPPAEEPSFEYDLLILDQPSYVATSAMPSTRSAVSQVPAAPSGALTSLVLPSVTCPDSSNMGPRRTTRQTAEKNKMGIQNEKNYKNCDWLLVYLIPAEIVDNEDVTIFTENLCCSVSHHTINQNNVTQLRRKKTLASGAVRTGRAVRKGQLRREQRKHQGAEDPDPLHAGGPPVPAANRV</sequence>
<dbReference type="PROSITE" id="PS50994">
    <property type="entry name" value="INTEGRASE"/>
    <property type="match status" value="2"/>
</dbReference>
<keyword evidence="10" id="KW-0511">Multifunctional enzyme</keyword>
<dbReference type="GO" id="GO:0004523">
    <property type="term" value="F:RNA-DNA hybrid ribonuclease activity"/>
    <property type="evidence" value="ECO:0007669"/>
    <property type="project" value="UniProtKB-EC"/>
</dbReference>
<organism evidence="15">
    <name type="scientific">Dicentrarchus labrax</name>
    <name type="common">European seabass</name>
    <name type="synonym">Morone labrax</name>
    <dbReference type="NCBI Taxonomy" id="13489"/>
    <lineage>
        <taxon>Eukaryota</taxon>
        <taxon>Metazoa</taxon>
        <taxon>Chordata</taxon>
        <taxon>Craniata</taxon>
        <taxon>Vertebrata</taxon>
        <taxon>Euteleostomi</taxon>
        <taxon>Actinopterygii</taxon>
        <taxon>Neopterygii</taxon>
        <taxon>Teleostei</taxon>
        <taxon>Neoteleostei</taxon>
        <taxon>Acanthomorphata</taxon>
        <taxon>Eupercaria</taxon>
        <taxon>Moronidae</taxon>
        <taxon>Dicentrarchus</taxon>
    </lineage>
</organism>
<gene>
    <name evidence="15" type="ORF">DLA_It03860</name>
</gene>
<dbReference type="GO" id="GO:0003964">
    <property type="term" value="F:RNA-directed DNA polymerase activity"/>
    <property type="evidence" value="ECO:0007669"/>
    <property type="project" value="UniProtKB-KW"/>
</dbReference>
<dbReference type="InterPro" id="IPR012337">
    <property type="entry name" value="RNaseH-like_sf"/>
</dbReference>
<reference evidence="15" key="1">
    <citation type="journal article" date="2011" name="Comp. Biochem. Physiol. Part D Genomics Proteomics">
        <title>Analysis of single nucleotide polymorphisms in three chromosomes of European sea bass Dicentrarchus labrax.</title>
        <authorList>
            <person name="Kuhl H."/>
            <person name="Tine M."/>
            <person name="Hecht J."/>
            <person name="Knaust F."/>
            <person name="Reinhardt R."/>
        </authorList>
    </citation>
    <scope>NUCLEOTIDE SEQUENCE</scope>
</reference>
<evidence type="ECO:0000313" key="15">
    <source>
        <dbReference type="EMBL" id="CBN80961.1"/>
    </source>
</evidence>
<evidence type="ECO:0000256" key="1">
    <source>
        <dbReference type="ARBA" id="ARBA00010879"/>
    </source>
</evidence>
<keyword evidence="4" id="KW-0808">Transferase</keyword>
<dbReference type="FunFam" id="3.30.70.270:FF:000062">
    <property type="entry name" value="Uncharacterized protein"/>
    <property type="match status" value="2"/>
</dbReference>
<accession>E6ZFL1</accession>
<dbReference type="GO" id="GO:0008233">
    <property type="term" value="F:peptidase activity"/>
    <property type="evidence" value="ECO:0007669"/>
    <property type="project" value="UniProtKB-KW"/>
</dbReference>
<dbReference type="InterPro" id="IPR043502">
    <property type="entry name" value="DNA/RNA_pol_sf"/>
</dbReference>
<dbReference type="FunFam" id="1.10.340.70:FF:000001">
    <property type="entry name" value="Retrovirus-related Pol polyprotein from transposon gypsy-like Protein"/>
    <property type="match status" value="1"/>
</dbReference>
<keyword evidence="7" id="KW-0255">Endonuclease</keyword>
<dbReference type="InterPro" id="IPR036397">
    <property type="entry name" value="RNaseH_sf"/>
</dbReference>
<keyword evidence="5" id="KW-0548">Nucleotidyltransferase</keyword>
<dbReference type="Gene3D" id="3.10.10.10">
    <property type="entry name" value="HIV Type 1 Reverse Transcriptase, subunit A, domain 1"/>
    <property type="match status" value="1"/>
</dbReference>
<evidence type="ECO:0000256" key="7">
    <source>
        <dbReference type="ARBA" id="ARBA00022759"/>
    </source>
</evidence>
<evidence type="ECO:0000259" key="13">
    <source>
        <dbReference type="PROSITE" id="PS50878"/>
    </source>
</evidence>
<dbReference type="Pfam" id="PF17919">
    <property type="entry name" value="RT_RNaseH_2"/>
    <property type="match status" value="2"/>
</dbReference>
<name>E6ZFL1_DICLA</name>
<keyword evidence="6" id="KW-0540">Nuclease</keyword>
<dbReference type="Gene3D" id="3.30.70.270">
    <property type="match status" value="4"/>
</dbReference>
<protein>
    <recommendedName>
        <fullName evidence="11">Gypsy retrotransposon integrase-like protein 1</fullName>
        <ecNumber evidence="2">3.1.26.4</ecNumber>
    </recommendedName>
</protein>
<reference evidence="15" key="3">
    <citation type="journal article" date="2011" name="Mar. Genomics">
        <title>Comparative analysis of intronless genes in teleost fish genomes: Insights into their evolution and molecular function.</title>
        <authorList>
            <person name="Tine M."/>
            <person name="Kuhl H."/>
            <person name="Beck A."/>
            <person name="Bargelloni L."/>
            <person name="Reinhardt R."/>
        </authorList>
    </citation>
    <scope>NUCLEOTIDE SEQUENCE</scope>
</reference>
<evidence type="ECO:0000259" key="14">
    <source>
        <dbReference type="PROSITE" id="PS50994"/>
    </source>
</evidence>
<dbReference type="GO" id="GO:0015074">
    <property type="term" value="P:DNA integration"/>
    <property type="evidence" value="ECO:0007669"/>
    <property type="project" value="InterPro"/>
</dbReference>
<dbReference type="Pfam" id="PF00078">
    <property type="entry name" value="RVT_1"/>
    <property type="match status" value="1"/>
</dbReference>
<dbReference type="InterPro" id="IPR001584">
    <property type="entry name" value="Integrase_cat-core"/>
</dbReference>
<evidence type="ECO:0000256" key="6">
    <source>
        <dbReference type="ARBA" id="ARBA00022722"/>
    </source>
</evidence>
<dbReference type="GO" id="GO:0003676">
    <property type="term" value="F:nucleic acid binding"/>
    <property type="evidence" value="ECO:0007669"/>
    <property type="project" value="InterPro"/>
</dbReference>
<dbReference type="Gene3D" id="3.10.20.370">
    <property type="match status" value="2"/>
</dbReference>
<dbReference type="PANTHER" id="PTHR37984:SF5">
    <property type="entry name" value="PROTEIN NYNRIN-LIKE"/>
    <property type="match status" value="1"/>
</dbReference>
<dbReference type="Gene3D" id="1.10.340.70">
    <property type="match status" value="1"/>
</dbReference>
<evidence type="ECO:0000256" key="10">
    <source>
        <dbReference type="ARBA" id="ARBA00023268"/>
    </source>
</evidence>
<evidence type="ECO:0000256" key="8">
    <source>
        <dbReference type="ARBA" id="ARBA00022801"/>
    </source>
</evidence>
<evidence type="ECO:0000256" key="2">
    <source>
        <dbReference type="ARBA" id="ARBA00012180"/>
    </source>
</evidence>
<dbReference type="InterPro" id="IPR050951">
    <property type="entry name" value="Retrovirus_Pol_polyprotein"/>
</dbReference>
<proteinExistence type="inferred from homology"/>
<feature type="domain" description="Integrase catalytic" evidence="14">
    <location>
        <begin position="707"/>
        <end position="865"/>
    </location>
</feature>
<evidence type="ECO:0000256" key="3">
    <source>
        <dbReference type="ARBA" id="ARBA00022670"/>
    </source>
</evidence>
<dbReference type="CDD" id="cd01647">
    <property type="entry name" value="RT_LTR"/>
    <property type="match status" value="1"/>
</dbReference>
<dbReference type="CDD" id="cd09274">
    <property type="entry name" value="RNase_HI_RT_Ty3"/>
    <property type="match status" value="2"/>
</dbReference>
<dbReference type="EC" id="3.1.26.4" evidence="2"/>
<comment type="similarity">
    <text evidence="1">Belongs to the beta type-B retroviral polymerase family. HERV class-II K(HML-2) pol subfamily.</text>
</comment>
<dbReference type="FunFam" id="3.10.10.10:FF:000007">
    <property type="entry name" value="Retrovirus-related Pol polyprotein from transposon 17.6-like Protein"/>
    <property type="match status" value="1"/>
</dbReference>
<dbReference type="SUPFAM" id="SSF56672">
    <property type="entry name" value="DNA/RNA polymerases"/>
    <property type="match status" value="2"/>
</dbReference>
<dbReference type="PANTHER" id="PTHR37984">
    <property type="entry name" value="PROTEIN CBG26694"/>
    <property type="match status" value="1"/>
</dbReference>
<dbReference type="SUPFAM" id="SSF53098">
    <property type="entry name" value="Ribonuclease H-like"/>
    <property type="match status" value="2"/>
</dbReference>
<dbReference type="GO" id="GO:0006508">
    <property type="term" value="P:proteolysis"/>
    <property type="evidence" value="ECO:0007669"/>
    <property type="project" value="UniProtKB-KW"/>
</dbReference>
<reference evidence="15" key="2">
    <citation type="journal article" date="2011" name="Genomics">
        <title>Directed sequencing and annotation of three Dicentrarchus labrax L. chromosomes by applying Sanger- and pyrosequencing technologies on pooled DNA of comparatively mapped BAC clones.</title>
        <authorList>
            <person name="Kuhl H."/>
            <person name="Tine M."/>
            <person name="Beck A."/>
            <person name="Timmermann B."/>
            <person name="Kodira C."/>
            <person name="Reinhardt R."/>
        </authorList>
    </citation>
    <scope>NUCLEOTIDE SEQUENCE</scope>
</reference>